<reference evidence="1" key="1">
    <citation type="submission" date="2023-07" db="EMBL/GenBank/DDBJ databases">
        <title>draft genome sequence of fig (Ficus carica).</title>
        <authorList>
            <person name="Takahashi T."/>
            <person name="Nishimura K."/>
        </authorList>
    </citation>
    <scope>NUCLEOTIDE SEQUENCE</scope>
</reference>
<comment type="caution">
    <text evidence="1">The sequence shown here is derived from an EMBL/GenBank/DDBJ whole genome shotgun (WGS) entry which is preliminary data.</text>
</comment>
<dbReference type="EMBL" id="BTGU01000046">
    <property type="protein sequence ID" value="GMN53387.1"/>
    <property type="molecule type" value="Genomic_DNA"/>
</dbReference>
<dbReference type="Proteomes" id="UP001187192">
    <property type="component" value="Unassembled WGS sequence"/>
</dbReference>
<sequence length="10" mass="1413">RERERERILR</sequence>
<keyword evidence="2" id="KW-1185">Reference proteome</keyword>
<gene>
    <name evidence="1" type="ORF">TIFTF001_022517</name>
</gene>
<name>A0AA88AHZ2_FICCA</name>
<accession>A0AA88AHZ2</accession>
<protein>
    <submittedName>
        <fullName evidence="1">Uncharacterized protein</fullName>
    </submittedName>
</protein>
<organism evidence="1 2">
    <name type="scientific">Ficus carica</name>
    <name type="common">Common fig</name>
    <dbReference type="NCBI Taxonomy" id="3494"/>
    <lineage>
        <taxon>Eukaryota</taxon>
        <taxon>Viridiplantae</taxon>
        <taxon>Streptophyta</taxon>
        <taxon>Embryophyta</taxon>
        <taxon>Tracheophyta</taxon>
        <taxon>Spermatophyta</taxon>
        <taxon>Magnoliopsida</taxon>
        <taxon>eudicotyledons</taxon>
        <taxon>Gunneridae</taxon>
        <taxon>Pentapetalae</taxon>
        <taxon>rosids</taxon>
        <taxon>fabids</taxon>
        <taxon>Rosales</taxon>
        <taxon>Moraceae</taxon>
        <taxon>Ficeae</taxon>
        <taxon>Ficus</taxon>
    </lineage>
</organism>
<evidence type="ECO:0000313" key="2">
    <source>
        <dbReference type="Proteomes" id="UP001187192"/>
    </source>
</evidence>
<evidence type="ECO:0000313" key="1">
    <source>
        <dbReference type="EMBL" id="GMN53387.1"/>
    </source>
</evidence>
<proteinExistence type="predicted"/>
<feature type="non-terminal residue" evidence="1">
    <location>
        <position position="1"/>
    </location>
</feature>